<evidence type="ECO:0000256" key="2">
    <source>
        <dbReference type="SAM" id="SignalP"/>
    </source>
</evidence>
<evidence type="ECO:0000313" key="4">
    <source>
        <dbReference type="Proteomes" id="UP000184532"/>
    </source>
</evidence>
<feature type="region of interest" description="Disordered" evidence="1">
    <location>
        <begin position="81"/>
        <end position="103"/>
    </location>
</feature>
<dbReference type="InterPro" id="IPR018247">
    <property type="entry name" value="EF_Hand_1_Ca_BS"/>
</dbReference>
<evidence type="ECO:0000256" key="1">
    <source>
        <dbReference type="SAM" id="MobiDB-lite"/>
    </source>
</evidence>
<keyword evidence="2" id="KW-0732">Signal</keyword>
<feature type="compositionally biased region" description="Polar residues" evidence="1">
    <location>
        <begin position="398"/>
        <end position="407"/>
    </location>
</feature>
<feature type="non-terminal residue" evidence="3">
    <location>
        <position position="471"/>
    </location>
</feature>
<name>A0A1M5Q7N2_9FLAO</name>
<dbReference type="STRING" id="570519.SAMN04488116_3550"/>
<evidence type="ECO:0008006" key="5">
    <source>
        <dbReference type="Google" id="ProtNLM"/>
    </source>
</evidence>
<protein>
    <recommendedName>
        <fullName evidence="5">Thrombospondin type 3 repeat-containing protein</fullName>
    </recommendedName>
</protein>
<feature type="region of interest" description="Disordered" evidence="1">
    <location>
        <begin position="395"/>
        <end position="417"/>
    </location>
</feature>
<evidence type="ECO:0000313" key="3">
    <source>
        <dbReference type="EMBL" id="SHH10038.1"/>
    </source>
</evidence>
<organism evidence="3 4">
    <name type="scientific">Flagellimonas flava</name>
    <dbReference type="NCBI Taxonomy" id="570519"/>
    <lineage>
        <taxon>Bacteria</taxon>
        <taxon>Pseudomonadati</taxon>
        <taxon>Bacteroidota</taxon>
        <taxon>Flavobacteriia</taxon>
        <taxon>Flavobacteriales</taxon>
        <taxon>Flavobacteriaceae</taxon>
        <taxon>Flagellimonas</taxon>
    </lineage>
</organism>
<gene>
    <name evidence="3" type="ORF">SAMN04488116_3550</name>
</gene>
<proteinExistence type="predicted"/>
<feature type="compositionally biased region" description="Low complexity" evidence="1">
    <location>
        <begin position="83"/>
        <end position="101"/>
    </location>
</feature>
<sequence>MTYSIFRKKGAVLTTLLLFLLGASSFAQTANTEDFDGDGVPNSIDFDDDNDGLLDSEEYDCNMDILDMPWGSLTWLGGDPGDDVSSTSTTTASDGTGITASNSETDFPELANPFFATNGTSFNGVDGLLLQAPTAQFLDSVNILRYRVSFNRPVVGLSFRIVDVDLREVADGDPYIGQVKVTISNQGEVLTPVAVTDYTLGSAVTDVGGGFFRGNSWVNGTPNIGDVVYNLSYPVDDVFIEFMNVDPTTTALTPGNMAILISDMTWDCAYRNFDADTLADHFDTDSDGDTCPDALEGDGGFTLTDLDGDNSLGDIVNLANGIPIVAGAGQSNVSSTNASITSGECDDDGDGVANSTDGANALDPCLPVQPAGYTGYDASNAIWAAGDCDGDTILNGAEDTNGTDPYNTDTDGDGTADNLEASTAEALDPCLPVQAAGYTGYDATNAIWAAGDCDGDTILNGAEDTNGTDPY</sequence>
<feature type="signal peptide" evidence="2">
    <location>
        <begin position="1"/>
        <end position="29"/>
    </location>
</feature>
<feature type="chain" id="PRO_5012793486" description="Thrombospondin type 3 repeat-containing protein" evidence="2">
    <location>
        <begin position="30"/>
        <end position="471"/>
    </location>
</feature>
<dbReference type="Proteomes" id="UP000184532">
    <property type="component" value="Unassembled WGS sequence"/>
</dbReference>
<keyword evidence="4" id="KW-1185">Reference proteome</keyword>
<dbReference type="EMBL" id="FQWL01000011">
    <property type="protein sequence ID" value="SHH10038.1"/>
    <property type="molecule type" value="Genomic_DNA"/>
</dbReference>
<accession>A0A1M5Q7N2</accession>
<dbReference type="PROSITE" id="PS00018">
    <property type="entry name" value="EF_HAND_1"/>
    <property type="match status" value="1"/>
</dbReference>
<dbReference type="AlphaFoldDB" id="A0A1M5Q7N2"/>
<reference evidence="4" key="1">
    <citation type="submission" date="2016-11" db="EMBL/GenBank/DDBJ databases">
        <authorList>
            <person name="Varghese N."/>
            <person name="Submissions S."/>
        </authorList>
    </citation>
    <scope>NUCLEOTIDE SEQUENCE [LARGE SCALE GENOMIC DNA]</scope>
    <source>
        <strain evidence="4">DSM 22638</strain>
    </source>
</reference>